<dbReference type="GO" id="GO:0001517">
    <property type="term" value="F:N-acetylglucosamine 6-O-sulfotransferase activity"/>
    <property type="evidence" value="ECO:0007669"/>
    <property type="project" value="TreeGrafter"/>
</dbReference>
<feature type="region of interest" description="Disordered" evidence="1">
    <location>
        <begin position="13"/>
        <end position="118"/>
    </location>
</feature>
<evidence type="ECO:0008006" key="4">
    <source>
        <dbReference type="Google" id="ProtNLM"/>
    </source>
</evidence>
<dbReference type="PANTHER" id="PTHR10704">
    <property type="entry name" value="CARBOHYDRATE SULFOTRANSFERASE"/>
    <property type="match status" value="1"/>
</dbReference>
<evidence type="ECO:0000313" key="3">
    <source>
        <dbReference type="Proteomes" id="UP001292094"/>
    </source>
</evidence>
<reference evidence="2" key="1">
    <citation type="submission" date="2023-11" db="EMBL/GenBank/DDBJ databases">
        <title>Genome assemblies of two species of porcelain crab, Petrolisthes cinctipes and Petrolisthes manimaculis (Anomura: Porcellanidae).</title>
        <authorList>
            <person name="Angst P."/>
        </authorList>
    </citation>
    <scope>NUCLEOTIDE SEQUENCE</scope>
    <source>
        <strain evidence="2">PB745_02</strain>
        <tissue evidence="2">Gill</tissue>
    </source>
</reference>
<dbReference type="Proteomes" id="UP001292094">
    <property type="component" value="Unassembled WGS sequence"/>
</dbReference>
<name>A0AAE1Q515_9EUCA</name>
<organism evidence="2 3">
    <name type="scientific">Petrolisthes manimaculis</name>
    <dbReference type="NCBI Taxonomy" id="1843537"/>
    <lineage>
        <taxon>Eukaryota</taxon>
        <taxon>Metazoa</taxon>
        <taxon>Ecdysozoa</taxon>
        <taxon>Arthropoda</taxon>
        <taxon>Crustacea</taxon>
        <taxon>Multicrustacea</taxon>
        <taxon>Malacostraca</taxon>
        <taxon>Eumalacostraca</taxon>
        <taxon>Eucarida</taxon>
        <taxon>Decapoda</taxon>
        <taxon>Pleocyemata</taxon>
        <taxon>Anomura</taxon>
        <taxon>Galatheoidea</taxon>
        <taxon>Porcellanidae</taxon>
        <taxon>Petrolisthes</taxon>
    </lineage>
</organism>
<feature type="compositionally biased region" description="Polar residues" evidence="1">
    <location>
        <begin position="84"/>
        <end position="94"/>
    </location>
</feature>
<sequence>MWAAETWRLINSNVGRPEGYDGTQLEKSTNKGKKPSGDNVSPAAPVVVETNSLDNVNRKEESGYDGKNPLVHGRQDEAEKVRPGNTQHAQVTMKKSNHNEEKAESWRNHTAVSDNKDNNIQGKEWQSLVTVKQEDKRDKEPTTHILLVSSMGRSGSSFLGEILSSVPSAFYYFEPLYLLKGHLQEDMVWRGLMGLFTCNNISPKFLYGVVNRRNVLRSNNNLANCKASCLKSGGLVNGCRSKKVKVIKSIRTQVAWVAPLLKALPSLKVIHLVRDPRGTICSMVSLGWIKWFRFKGCDTLSQDLLDGNTLTALYPNRFLSQHTANRKSRSPFSTHRNTRTKMEEWRSKITLEQLTQSEAVCGGVITQLGYTLFNGSLEDTRNLSIPLFTNNRVVVVVVVVLLASAAATSHEERAAADAADNKPCEGRHIRRLRRSQLYSKLEDDEQLYDSLGEEMTQTGDHINEKERFFFTLVRTGTTTVTITTFSTNRSVTVSASAMCQFPNININFC</sequence>
<dbReference type="GO" id="GO:0006044">
    <property type="term" value="P:N-acetylglucosamine metabolic process"/>
    <property type="evidence" value="ECO:0007669"/>
    <property type="project" value="TreeGrafter"/>
</dbReference>
<feature type="compositionally biased region" description="Polar residues" evidence="1">
    <location>
        <begin position="108"/>
        <end position="118"/>
    </location>
</feature>
<feature type="compositionally biased region" description="Basic and acidic residues" evidence="1">
    <location>
        <begin position="97"/>
        <end position="107"/>
    </location>
</feature>
<dbReference type="EMBL" id="JAWZYT010000731">
    <property type="protein sequence ID" value="KAK4319709.1"/>
    <property type="molecule type" value="Genomic_DNA"/>
</dbReference>
<accession>A0AAE1Q515</accession>
<gene>
    <name evidence="2" type="ORF">Pmani_009366</name>
</gene>
<dbReference type="GO" id="GO:0006790">
    <property type="term" value="P:sulfur compound metabolic process"/>
    <property type="evidence" value="ECO:0007669"/>
    <property type="project" value="TreeGrafter"/>
</dbReference>
<proteinExistence type="predicted"/>
<evidence type="ECO:0000313" key="2">
    <source>
        <dbReference type="EMBL" id="KAK4319709.1"/>
    </source>
</evidence>
<comment type="caution">
    <text evidence="2">The sequence shown here is derived from an EMBL/GenBank/DDBJ whole genome shotgun (WGS) entry which is preliminary data.</text>
</comment>
<dbReference type="InterPro" id="IPR051135">
    <property type="entry name" value="Gal/GlcNAc/GalNAc_ST"/>
</dbReference>
<dbReference type="SUPFAM" id="SSF52540">
    <property type="entry name" value="P-loop containing nucleoside triphosphate hydrolases"/>
    <property type="match status" value="1"/>
</dbReference>
<dbReference type="InterPro" id="IPR027417">
    <property type="entry name" value="P-loop_NTPase"/>
</dbReference>
<protein>
    <recommendedName>
        <fullName evidence="4">Sulfotransferase</fullName>
    </recommendedName>
</protein>
<dbReference type="AlphaFoldDB" id="A0AAE1Q515"/>
<evidence type="ECO:0000256" key="1">
    <source>
        <dbReference type="SAM" id="MobiDB-lite"/>
    </source>
</evidence>
<keyword evidence="3" id="KW-1185">Reference proteome</keyword>
<dbReference type="Gene3D" id="3.40.50.300">
    <property type="entry name" value="P-loop containing nucleotide triphosphate hydrolases"/>
    <property type="match status" value="1"/>
</dbReference>
<dbReference type="PANTHER" id="PTHR10704:SF44">
    <property type="entry name" value="LD35051P-RELATED"/>
    <property type="match status" value="1"/>
</dbReference>
<feature type="compositionally biased region" description="Basic and acidic residues" evidence="1">
    <location>
        <begin position="73"/>
        <end position="82"/>
    </location>
</feature>